<reference evidence="1 2" key="1">
    <citation type="journal article" date="2016" name="Mol. Biol. Evol.">
        <title>Comparative Genomics of Early-Diverging Mushroom-Forming Fungi Provides Insights into the Origins of Lignocellulose Decay Capabilities.</title>
        <authorList>
            <person name="Nagy L.G."/>
            <person name="Riley R."/>
            <person name="Tritt A."/>
            <person name="Adam C."/>
            <person name="Daum C."/>
            <person name="Floudas D."/>
            <person name="Sun H."/>
            <person name="Yadav J.S."/>
            <person name="Pangilinan J."/>
            <person name="Larsson K.H."/>
            <person name="Matsuura K."/>
            <person name="Barry K."/>
            <person name="Labutti K."/>
            <person name="Kuo R."/>
            <person name="Ohm R.A."/>
            <person name="Bhattacharya S.S."/>
            <person name="Shirouzu T."/>
            <person name="Yoshinaga Y."/>
            <person name="Martin F.M."/>
            <person name="Grigoriev I.V."/>
            <person name="Hibbett D.S."/>
        </authorList>
    </citation>
    <scope>NUCLEOTIDE SEQUENCE [LARGE SCALE GENOMIC DNA]</scope>
    <source>
        <strain evidence="1 2">CBS 109695</strain>
    </source>
</reference>
<proteinExistence type="predicted"/>
<evidence type="ECO:0000313" key="2">
    <source>
        <dbReference type="Proteomes" id="UP000076532"/>
    </source>
</evidence>
<dbReference type="EMBL" id="KV417494">
    <property type="protein sequence ID" value="KZP30274.1"/>
    <property type="molecule type" value="Genomic_DNA"/>
</dbReference>
<accession>A0A166T7A5</accession>
<gene>
    <name evidence="1" type="ORF">FIBSPDRAFT_884196</name>
</gene>
<protein>
    <submittedName>
        <fullName evidence="1">Uncharacterized protein</fullName>
    </submittedName>
</protein>
<dbReference type="Proteomes" id="UP000076532">
    <property type="component" value="Unassembled WGS sequence"/>
</dbReference>
<organism evidence="1 2">
    <name type="scientific">Athelia psychrophila</name>
    <dbReference type="NCBI Taxonomy" id="1759441"/>
    <lineage>
        <taxon>Eukaryota</taxon>
        <taxon>Fungi</taxon>
        <taxon>Dikarya</taxon>
        <taxon>Basidiomycota</taxon>
        <taxon>Agaricomycotina</taxon>
        <taxon>Agaricomycetes</taxon>
        <taxon>Agaricomycetidae</taxon>
        <taxon>Atheliales</taxon>
        <taxon>Atheliaceae</taxon>
        <taxon>Athelia</taxon>
    </lineage>
</organism>
<evidence type="ECO:0000313" key="1">
    <source>
        <dbReference type="EMBL" id="KZP30274.1"/>
    </source>
</evidence>
<keyword evidence="2" id="KW-1185">Reference proteome</keyword>
<name>A0A166T7A5_9AGAM</name>
<dbReference type="AlphaFoldDB" id="A0A166T7A5"/>
<sequence>MGDEKTFEELPYSQPGWEHQFPLLQHLILVNVPDEPYFGGIALSSSTIKRLTFQFVGQEWVDDTYDILAAMLAVNLGRYHPGDGSGPRIWWPELQTLAVSAPLAPRMLQNMTVIWQNLHRQTPKLMLPTHLCAQAGTEAMEELEKVAKVEDFTLDWPTPFEQFK</sequence>